<feature type="transmembrane region" description="Helical" evidence="2">
    <location>
        <begin position="6"/>
        <end position="31"/>
    </location>
</feature>
<name>A0A7W7RHB3_9ACTN</name>
<dbReference type="RefSeq" id="WP_184579046.1">
    <property type="nucleotide sequence ID" value="NZ_JACHJT010000001.1"/>
</dbReference>
<feature type="region of interest" description="Disordered" evidence="1">
    <location>
        <begin position="36"/>
        <end position="67"/>
    </location>
</feature>
<sequence length="67" mass="7034">MIDPATITAAVATTAAGFGLFAAGGLAHIISERLEERDRAREQPAETAEVSPAAETAERDARERQPA</sequence>
<keyword evidence="2" id="KW-1133">Transmembrane helix</keyword>
<reference evidence="3 4" key="1">
    <citation type="submission" date="2020-08" db="EMBL/GenBank/DDBJ databases">
        <title>Sequencing the genomes of 1000 actinobacteria strains.</title>
        <authorList>
            <person name="Klenk H.-P."/>
        </authorList>
    </citation>
    <scope>NUCLEOTIDE SEQUENCE [LARGE SCALE GENOMIC DNA]</scope>
    <source>
        <strain evidence="3 4">DSM 102030</strain>
    </source>
</reference>
<accession>A0A7W7RHB3</accession>
<keyword evidence="2" id="KW-0812">Transmembrane</keyword>
<dbReference type="AlphaFoldDB" id="A0A7W7RHB3"/>
<evidence type="ECO:0000313" key="3">
    <source>
        <dbReference type="EMBL" id="MBB4931997.1"/>
    </source>
</evidence>
<keyword evidence="4" id="KW-1185">Reference proteome</keyword>
<evidence type="ECO:0000313" key="4">
    <source>
        <dbReference type="Proteomes" id="UP000523007"/>
    </source>
</evidence>
<protein>
    <submittedName>
        <fullName evidence="3">Na+/glutamate symporter</fullName>
    </submittedName>
</protein>
<evidence type="ECO:0000256" key="1">
    <source>
        <dbReference type="SAM" id="MobiDB-lite"/>
    </source>
</evidence>
<dbReference type="Proteomes" id="UP000523007">
    <property type="component" value="Unassembled WGS sequence"/>
</dbReference>
<comment type="caution">
    <text evidence="3">The sequence shown here is derived from an EMBL/GenBank/DDBJ whole genome shotgun (WGS) entry which is preliminary data.</text>
</comment>
<proteinExistence type="predicted"/>
<feature type="compositionally biased region" description="Basic and acidic residues" evidence="1">
    <location>
        <begin position="56"/>
        <end position="67"/>
    </location>
</feature>
<evidence type="ECO:0000256" key="2">
    <source>
        <dbReference type="SAM" id="Phobius"/>
    </source>
</evidence>
<gene>
    <name evidence="3" type="ORF">F4561_002817</name>
</gene>
<dbReference type="EMBL" id="JACHJT010000001">
    <property type="protein sequence ID" value="MBB4931997.1"/>
    <property type="molecule type" value="Genomic_DNA"/>
</dbReference>
<keyword evidence="2" id="KW-0472">Membrane</keyword>
<organism evidence="3 4">
    <name type="scientific">Lipingzhangella halophila</name>
    <dbReference type="NCBI Taxonomy" id="1783352"/>
    <lineage>
        <taxon>Bacteria</taxon>
        <taxon>Bacillati</taxon>
        <taxon>Actinomycetota</taxon>
        <taxon>Actinomycetes</taxon>
        <taxon>Streptosporangiales</taxon>
        <taxon>Nocardiopsidaceae</taxon>
        <taxon>Lipingzhangella</taxon>
    </lineage>
</organism>